<reference evidence="11" key="1">
    <citation type="submission" date="2025-08" db="UniProtKB">
        <authorList>
            <consortium name="Ensembl"/>
        </authorList>
    </citation>
    <scope>IDENTIFICATION</scope>
</reference>
<feature type="compositionally biased region" description="Polar residues" evidence="9">
    <location>
        <begin position="87"/>
        <end position="96"/>
    </location>
</feature>
<evidence type="ECO:0000256" key="5">
    <source>
        <dbReference type="ARBA" id="ARBA00022833"/>
    </source>
</evidence>
<dbReference type="PROSITE" id="PS51522">
    <property type="entry name" value="ZF_NANOS"/>
    <property type="match status" value="1"/>
</dbReference>
<evidence type="ECO:0000256" key="8">
    <source>
        <dbReference type="PROSITE-ProRule" id="PRU00855"/>
    </source>
</evidence>
<evidence type="ECO:0000256" key="7">
    <source>
        <dbReference type="ARBA" id="ARBA00022884"/>
    </source>
</evidence>
<comment type="subcellular location">
    <subcellularLocation>
        <location evidence="1">Cytoplasm</location>
    </subcellularLocation>
</comment>
<feature type="domain" description="Nanos-type" evidence="10">
    <location>
        <begin position="134"/>
        <end position="188"/>
    </location>
</feature>
<keyword evidence="5" id="KW-0862">Zinc</keyword>
<feature type="compositionally biased region" description="Basic residues" evidence="9">
    <location>
        <begin position="98"/>
        <end position="111"/>
    </location>
</feature>
<dbReference type="GO" id="GO:0008270">
    <property type="term" value="F:zinc ion binding"/>
    <property type="evidence" value="ECO:0007669"/>
    <property type="project" value="UniProtKB-KW"/>
</dbReference>
<evidence type="ECO:0000256" key="6">
    <source>
        <dbReference type="ARBA" id="ARBA00022845"/>
    </source>
</evidence>
<feature type="region of interest" description="Disordered" evidence="9">
    <location>
        <begin position="1"/>
        <end position="129"/>
    </location>
</feature>
<evidence type="ECO:0000256" key="4">
    <source>
        <dbReference type="ARBA" id="ARBA00022771"/>
    </source>
</evidence>
<proteinExistence type="inferred from homology"/>
<dbReference type="InterPro" id="IPR038129">
    <property type="entry name" value="Nanos_sf"/>
</dbReference>
<comment type="similarity">
    <text evidence="8">Belongs to the nanos family.</text>
</comment>
<accession>A0A3Q2CVX5</accession>
<name>A0A3Q2CVX5_CYPVA</name>
<dbReference type="Ensembl" id="ENSCVAT00000016509.1">
    <property type="protein sequence ID" value="ENSCVAP00000009943.1"/>
    <property type="gene ID" value="ENSCVAG00000011987.1"/>
</dbReference>
<dbReference type="Proteomes" id="UP000265020">
    <property type="component" value="Unassembled WGS sequence"/>
</dbReference>
<keyword evidence="12" id="KW-1185">Reference proteome</keyword>
<dbReference type="InterPro" id="IPR008705">
    <property type="entry name" value="Nanos/Xcar2"/>
</dbReference>
<dbReference type="InterPro" id="IPR024161">
    <property type="entry name" value="Znf_nanos-typ"/>
</dbReference>
<evidence type="ECO:0000313" key="11">
    <source>
        <dbReference type="Ensembl" id="ENSCVAP00000009943.1"/>
    </source>
</evidence>
<dbReference type="Pfam" id="PF05741">
    <property type="entry name" value="zf-nanos"/>
    <property type="match status" value="1"/>
</dbReference>
<evidence type="ECO:0000256" key="1">
    <source>
        <dbReference type="ARBA" id="ARBA00004496"/>
    </source>
</evidence>
<evidence type="ECO:0000256" key="3">
    <source>
        <dbReference type="ARBA" id="ARBA00022723"/>
    </source>
</evidence>
<sequence length="202" mass="22757">WTPSAFAHMPVDAEPKSNSPFQPLREMGLAESIRKILDLNSPEEDEARQSQSEHFRRGLMSLSVNELVDRESSPAARNPQVAPESAGTDSFQTPTMNRVRRRPKDRKKTASRRGAPAPQPPAERHPPPPPARMFCSFCKHNGESLLIYGSHWLKNQAGEVVCPYLRQYVCPQCGATGAKAHTRRFCPKVDPFYTSVYTKTRR</sequence>
<dbReference type="GO" id="GO:0005737">
    <property type="term" value="C:cytoplasm"/>
    <property type="evidence" value="ECO:0007669"/>
    <property type="project" value="UniProtKB-SubCell"/>
</dbReference>
<keyword evidence="7 8" id="KW-0694">RNA-binding</keyword>
<reference evidence="11" key="2">
    <citation type="submission" date="2025-09" db="UniProtKB">
        <authorList>
            <consortium name="Ensembl"/>
        </authorList>
    </citation>
    <scope>IDENTIFICATION</scope>
</reference>
<keyword evidence="3" id="KW-0479">Metal-binding</keyword>
<dbReference type="GeneTree" id="ENSGT00950000183135"/>
<evidence type="ECO:0000256" key="9">
    <source>
        <dbReference type="SAM" id="MobiDB-lite"/>
    </source>
</evidence>
<evidence type="ECO:0000256" key="2">
    <source>
        <dbReference type="ARBA" id="ARBA00022490"/>
    </source>
</evidence>
<evidence type="ECO:0000259" key="10">
    <source>
        <dbReference type="PROSITE" id="PS51522"/>
    </source>
</evidence>
<dbReference type="GO" id="GO:0003723">
    <property type="term" value="F:RNA binding"/>
    <property type="evidence" value="ECO:0007669"/>
    <property type="project" value="UniProtKB-UniRule"/>
</dbReference>
<keyword evidence="6 8" id="KW-0810">Translation regulation</keyword>
<dbReference type="AlphaFoldDB" id="A0A3Q2CVX5"/>
<protein>
    <submittedName>
        <fullName evidence="11">Nanos homolog 3</fullName>
    </submittedName>
</protein>
<keyword evidence="2" id="KW-0963">Cytoplasm</keyword>
<dbReference type="PANTHER" id="PTHR12887">
    <property type="entry name" value="NANOS PROTEIN"/>
    <property type="match status" value="1"/>
</dbReference>
<keyword evidence="4 8" id="KW-0863">Zinc-finger</keyword>
<dbReference type="OMA" id="PRFMESN"/>
<dbReference type="GO" id="GO:0006417">
    <property type="term" value="P:regulation of translation"/>
    <property type="evidence" value="ECO:0007669"/>
    <property type="project" value="UniProtKB-UniRule"/>
</dbReference>
<dbReference type="Gene3D" id="4.10.60.30">
    <property type="entry name" value="Nanos, RNA-binding domain"/>
    <property type="match status" value="1"/>
</dbReference>
<dbReference type="STRING" id="28743.ENSCVAP00000009943"/>
<feature type="compositionally biased region" description="Basic and acidic residues" evidence="9">
    <location>
        <begin position="47"/>
        <end position="56"/>
    </location>
</feature>
<feature type="compositionally biased region" description="Pro residues" evidence="9">
    <location>
        <begin position="117"/>
        <end position="129"/>
    </location>
</feature>
<organism evidence="11 12">
    <name type="scientific">Cyprinodon variegatus</name>
    <name type="common">Sheepshead minnow</name>
    <dbReference type="NCBI Taxonomy" id="28743"/>
    <lineage>
        <taxon>Eukaryota</taxon>
        <taxon>Metazoa</taxon>
        <taxon>Chordata</taxon>
        <taxon>Craniata</taxon>
        <taxon>Vertebrata</taxon>
        <taxon>Euteleostomi</taxon>
        <taxon>Actinopterygii</taxon>
        <taxon>Neopterygii</taxon>
        <taxon>Teleostei</taxon>
        <taxon>Neoteleostei</taxon>
        <taxon>Acanthomorphata</taxon>
        <taxon>Ovalentaria</taxon>
        <taxon>Atherinomorphae</taxon>
        <taxon>Cyprinodontiformes</taxon>
        <taxon>Cyprinodontidae</taxon>
        <taxon>Cyprinodon</taxon>
    </lineage>
</organism>
<evidence type="ECO:0000313" key="12">
    <source>
        <dbReference type="Proteomes" id="UP000265020"/>
    </source>
</evidence>